<dbReference type="SMART" id="SM00409">
    <property type="entry name" value="IG"/>
    <property type="match status" value="1"/>
</dbReference>
<keyword evidence="4" id="KW-0732">Signal</keyword>
<feature type="region of interest" description="Disordered" evidence="2">
    <location>
        <begin position="282"/>
        <end position="311"/>
    </location>
</feature>
<dbReference type="InParanoid" id="A0A139WLU6"/>
<keyword evidence="3" id="KW-1133">Transmembrane helix</keyword>
<dbReference type="InterPro" id="IPR036116">
    <property type="entry name" value="FN3_sf"/>
</dbReference>
<dbReference type="SUPFAM" id="SSF49265">
    <property type="entry name" value="Fibronectin type III"/>
    <property type="match status" value="1"/>
</dbReference>
<dbReference type="Pfam" id="PF00041">
    <property type="entry name" value="fn3"/>
    <property type="match status" value="1"/>
</dbReference>
<dbReference type="Pfam" id="PF07679">
    <property type="entry name" value="I-set"/>
    <property type="match status" value="1"/>
</dbReference>
<evidence type="ECO:0000256" key="2">
    <source>
        <dbReference type="SAM" id="MobiDB-lite"/>
    </source>
</evidence>
<protein>
    <submittedName>
        <fullName evidence="7">Contactin-3-like Protein</fullName>
    </submittedName>
</protein>
<proteinExistence type="predicted"/>
<dbReference type="AlphaFoldDB" id="A0A139WLU6"/>
<dbReference type="CDD" id="cd00063">
    <property type="entry name" value="FN3"/>
    <property type="match status" value="1"/>
</dbReference>
<feature type="signal peptide" evidence="4">
    <location>
        <begin position="1"/>
        <end position="20"/>
    </location>
</feature>
<evidence type="ECO:0000256" key="1">
    <source>
        <dbReference type="ARBA" id="ARBA00022737"/>
    </source>
</evidence>
<dbReference type="GO" id="GO:0043005">
    <property type="term" value="C:neuron projection"/>
    <property type="evidence" value="ECO:0000318"/>
    <property type="project" value="GO_Central"/>
</dbReference>
<dbReference type="InterPro" id="IPR013783">
    <property type="entry name" value="Ig-like_fold"/>
</dbReference>
<dbReference type="EMBL" id="KQ971320">
    <property type="protein sequence ID" value="KYB28801.1"/>
    <property type="molecule type" value="Genomic_DNA"/>
</dbReference>
<evidence type="ECO:0000256" key="4">
    <source>
        <dbReference type="SAM" id="SignalP"/>
    </source>
</evidence>
<dbReference type="PANTHER" id="PTHR13817">
    <property type="entry name" value="TITIN"/>
    <property type="match status" value="1"/>
</dbReference>
<keyword evidence="3" id="KW-0812">Transmembrane</keyword>
<evidence type="ECO:0000259" key="6">
    <source>
        <dbReference type="PROSITE" id="PS50853"/>
    </source>
</evidence>
<gene>
    <name evidence="7" type="primary">AUGUSTUS-3.0.2_03024</name>
    <name evidence="7" type="ORF">TcasGA2_TC003024</name>
</gene>
<dbReference type="InterPro" id="IPR003961">
    <property type="entry name" value="FN3_dom"/>
</dbReference>
<dbReference type="SUPFAM" id="SSF48726">
    <property type="entry name" value="Immunoglobulin"/>
    <property type="match status" value="1"/>
</dbReference>
<evidence type="ECO:0000313" key="7">
    <source>
        <dbReference type="EMBL" id="KYB28801.1"/>
    </source>
</evidence>
<sequence length="311" mass="34636">MCIKGVPFLCLLLCLVVVKGAKISEFGVDVGRNLTLPCPIQDTKDVMWVREEREDHQISHMQIINNGSLFLSSVEKSDAGIYACYKANSVDDEKARMKVVVKTPPPALGNVSVRPSSIIALILWEVNGTGGYPIINFTAQYRLAGSEGEWLPISPNHITPNSRQIDVYKLQPNTSYEFRIWATNKLGRGEITTVIGTTSHEYREEELARRMLAGADKFDTRVWAVAVGIVMGTLILLGLGTCFLLYQECRLPSDYFAVPEEQEIIELVPNIILNPGFEGNLQSEQMPADENSNNETPLRLNNNTVVQPRNV</sequence>
<dbReference type="OrthoDB" id="6266590at2759"/>
<dbReference type="InterPro" id="IPR003598">
    <property type="entry name" value="Ig_sub2"/>
</dbReference>
<feature type="chain" id="PRO_5007300131" evidence="4">
    <location>
        <begin position="21"/>
        <end position="311"/>
    </location>
</feature>
<evidence type="ECO:0000259" key="5">
    <source>
        <dbReference type="PROSITE" id="PS50835"/>
    </source>
</evidence>
<reference evidence="7 8" key="2">
    <citation type="journal article" date="2010" name="Nucleic Acids Res.">
        <title>BeetleBase in 2010: revisions to provide comprehensive genomic information for Tribolium castaneum.</title>
        <authorList>
            <person name="Kim H.S."/>
            <person name="Murphy T."/>
            <person name="Xia J."/>
            <person name="Caragea D."/>
            <person name="Park Y."/>
            <person name="Beeman R.W."/>
            <person name="Lorenzen M.D."/>
            <person name="Butcher S."/>
            <person name="Manak J.R."/>
            <person name="Brown S.J."/>
        </authorList>
    </citation>
    <scope>GENOME REANNOTATION</scope>
    <source>
        <strain evidence="7 8">Georgia GA2</strain>
    </source>
</reference>
<dbReference type="PANTHER" id="PTHR13817:SF73">
    <property type="entry name" value="FIBRONECTIN TYPE-III DOMAIN-CONTAINING PROTEIN"/>
    <property type="match status" value="1"/>
</dbReference>
<dbReference type="InterPro" id="IPR007110">
    <property type="entry name" value="Ig-like_dom"/>
</dbReference>
<keyword evidence="3" id="KW-0472">Membrane</keyword>
<dbReference type="InterPro" id="IPR013098">
    <property type="entry name" value="Ig_I-set"/>
</dbReference>
<dbReference type="InterPro" id="IPR003599">
    <property type="entry name" value="Ig_sub"/>
</dbReference>
<name>A0A139WLU6_TRICA</name>
<dbReference type="KEGG" id="tca:100142032"/>
<dbReference type="Gene3D" id="2.60.40.10">
    <property type="entry name" value="Immunoglobulins"/>
    <property type="match status" value="2"/>
</dbReference>
<dbReference type="Proteomes" id="UP000007266">
    <property type="component" value="Linkage group 3"/>
</dbReference>
<keyword evidence="1" id="KW-0677">Repeat</keyword>
<dbReference type="PROSITE" id="PS50853">
    <property type="entry name" value="FN3"/>
    <property type="match status" value="1"/>
</dbReference>
<dbReference type="GO" id="GO:0030154">
    <property type="term" value="P:cell differentiation"/>
    <property type="evidence" value="ECO:0007669"/>
    <property type="project" value="UniProtKB-ARBA"/>
</dbReference>
<feature type="transmembrane region" description="Helical" evidence="3">
    <location>
        <begin position="222"/>
        <end position="246"/>
    </location>
</feature>
<dbReference type="InterPro" id="IPR050964">
    <property type="entry name" value="Striated_Muscle_Regulatory"/>
</dbReference>
<evidence type="ECO:0000256" key="3">
    <source>
        <dbReference type="SAM" id="Phobius"/>
    </source>
</evidence>
<dbReference type="OMA" id="IWANNKL"/>
<feature type="domain" description="Ig-like" evidence="5">
    <location>
        <begin position="7"/>
        <end position="100"/>
    </location>
</feature>
<evidence type="ECO:0000313" key="8">
    <source>
        <dbReference type="Proteomes" id="UP000007266"/>
    </source>
</evidence>
<dbReference type="InterPro" id="IPR036179">
    <property type="entry name" value="Ig-like_dom_sf"/>
</dbReference>
<feature type="domain" description="Fibronectin type-III" evidence="6">
    <location>
        <begin position="104"/>
        <end position="202"/>
    </location>
</feature>
<dbReference type="PROSITE" id="PS50835">
    <property type="entry name" value="IG_LIKE"/>
    <property type="match status" value="1"/>
</dbReference>
<dbReference type="SMART" id="SM00408">
    <property type="entry name" value="IGc2"/>
    <property type="match status" value="1"/>
</dbReference>
<dbReference type="SMART" id="SM00060">
    <property type="entry name" value="FN3"/>
    <property type="match status" value="1"/>
</dbReference>
<organism evidence="7 8">
    <name type="scientific">Tribolium castaneum</name>
    <name type="common">Red flour beetle</name>
    <dbReference type="NCBI Taxonomy" id="7070"/>
    <lineage>
        <taxon>Eukaryota</taxon>
        <taxon>Metazoa</taxon>
        <taxon>Ecdysozoa</taxon>
        <taxon>Arthropoda</taxon>
        <taxon>Hexapoda</taxon>
        <taxon>Insecta</taxon>
        <taxon>Pterygota</taxon>
        <taxon>Neoptera</taxon>
        <taxon>Endopterygota</taxon>
        <taxon>Coleoptera</taxon>
        <taxon>Polyphaga</taxon>
        <taxon>Cucujiformia</taxon>
        <taxon>Tenebrionidae</taxon>
        <taxon>Tenebrionidae incertae sedis</taxon>
        <taxon>Tribolium</taxon>
    </lineage>
</organism>
<keyword evidence="8" id="KW-1185">Reference proteome</keyword>
<dbReference type="GO" id="GO:0009653">
    <property type="term" value="P:anatomical structure morphogenesis"/>
    <property type="evidence" value="ECO:0007669"/>
    <property type="project" value="UniProtKB-ARBA"/>
</dbReference>
<dbReference type="FunCoup" id="A0A139WLU6">
    <property type="interactions" value="16"/>
</dbReference>
<accession>A0A139WLU6</accession>
<reference evidence="7 8" key="1">
    <citation type="journal article" date="2008" name="Nature">
        <title>The genome of the model beetle and pest Tribolium castaneum.</title>
        <authorList>
            <consortium name="Tribolium Genome Sequencing Consortium"/>
            <person name="Richards S."/>
            <person name="Gibbs R.A."/>
            <person name="Weinstock G.M."/>
            <person name="Brown S.J."/>
            <person name="Denell R."/>
            <person name="Beeman R.W."/>
            <person name="Gibbs R."/>
            <person name="Beeman R.W."/>
            <person name="Brown S.J."/>
            <person name="Bucher G."/>
            <person name="Friedrich M."/>
            <person name="Grimmelikhuijzen C.J."/>
            <person name="Klingler M."/>
            <person name="Lorenzen M."/>
            <person name="Richards S."/>
            <person name="Roth S."/>
            <person name="Schroder R."/>
            <person name="Tautz D."/>
            <person name="Zdobnov E.M."/>
            <person name="Muzny D."/>
            <person name="Gibbs R.A."/>
            <person name="Weinstock G.M."/>
            <person name="Attaway T."/>
            <person name="Bell S."/>
            <person name="Buhay C.J."/>
            <person name="Chandrabose M.N."/>
            <person name="Chavez D."/>
            <person name="Clerk-Blankenburg K.P."/>
            <person name="Cree A."/>
            <person name="Dao M."/>
            <person name="Davis C."/>
            <person name="Chacko J."/>
            <person name="Dinh H."/>
            <person name="Dugan-Rocha S."/>
            <person name="Fowler G."/>
            <person name="Garner T.T."/>
            <person name="Garnes J."/>
            <person name="Gnirke A."/>
            <person name="Hawes A."/>
            <person name="Hernandez J."/>
            <person name="Hines S."/>
            <person name="Holder M."/>
            <person name="Hume J."/>
            <person name="Jhangiani S.N."/>
            <person name="Joshi V."/>
            <person name="Khan Z.M."/>
            <person name="Jackson L."/>
            <person name="Kovar C."/>
            <person name="Kowis A."/>
            <person name="Lee S."/>
            <person name="Lewis L.R."/>
            <person name="Margolis J."/>
            <person name="Morgan M."/>
            <person name="Nazareth L.V."/>
            <person name="Nguyen N."/>
            <person name="Okwuonu G."/>
            <person name="Parker D."/>
            <person name="Richards S."/>
            <person name="Ruiz S.J."/>
            <person name="Santibanez J."/>
            <person name="Savard J."/>
            <person name="Scherer S.E."/>
            <person name="Schneider B."/>
            <person name="Sodergren E."/>
            <person name="Tautz D."/>
            <person name="Vattahil S."/>
            <person name="Villasana D."/>
            <person name="White C.S."/>
            <person name="Wright R."/>
            <person name="Park Y."/>
            <person name="Beeman R.W."/>
            <person name="Lord J."/>
            <person name="Oppert B."/>
            <person name="Lorenzen M."/>
            <person name="Brown S."/>
            <person name="Wang L."/>
            <person name="Savard J."/>
            <person name="Tautz D."/>
            <person name="Richards S."/>
            <person name="Weinstock G."/>
            <person name="Gibbs R.A."/>
            <person name="Liu Y."/>
            <person name="Worley K."/>
            <person name="Weinstock G."/>
            <person name="Elsik C.G."/>
            <person name="Reese J.T."/>
            <person name="Elhaik E."/>
            <person name="Landan G."/>
            <person name="Graur D."/>
            <person name="Arensburger P."/>
            <person name="Atkinson P."/>
            <person name="Beeman R.W."/>
            <person name="Beidler J."/>
            <person name="Brown S.J."/>
            <person name="Demuth J.P."/>
            <person name="Drury D.W."/>
            <person name="Du Y.Z."/>
            <person name="Fujiwara H."/>
            <person name="Lorenzen M."/>
            <person name="Maselli V."/>
            <person name="Osanai M."/>
            <person name="Park Y."/>
            <person name="Robertson H.M."/>
            <person name="Tu Z."/>
            <person name="Wang J.J."/>
            <person name="Wang S."/>
            <person name="Richards S."/>
            <person name="Song H."/>
            <person name="Zhang L."/>
            <person name="Sodergren E."/>
            <person name="Werner D."/>
            <person name="Stanke M."/>
            <person name="Morgenstern B."/>
            <person name="Solovyev V."/>
            <person name="Kosarev P."/>
            <person name="Brown G."/>
            <person name="Chen H.C."/>
            <person name="Ermolaeva O."/>
            <person name="Hlavina W."/>
            <person name="Kapustin Y."/>
            <person name="Kiryutin B."/>
            <person name="Kitts P."/>
            <person name="Maglott D."/>
            <person name="Pruitt K."/>
            <person name="Sapojnikov V."/>
            <person name="Souvorov A."/>
            <person name="Mackey A.J."/>
            <person name="Waterhouse R.M."/>
            <person name="Wyder S."/>
            <person name="Zdobnov E.M."/>
            <person name="Zdobnov E.M."/>
            <person name="Wyder S."/>
            <person name="Kriventseva E.V."/>
            <person name="Kadowaki T."/>
            <person name="Bork P."/>
            <person name="Aranda M."/>
            <person name="Bao R."/>
            <person name="Beermann A."/>
            <person name="Berns N."/>
            <person name="Bolognesi R."/>
            <person name="Bonneton F."/>
            <person name="Bopp D."/>
            <person name="Brown S.J."/>
            <person name="Bucher G."/>
            <person name="Butts T."/>
            <person name="Chaumot A."/>
            <person name="Denell R.E."/>
            <person name="Ferrier D.E."/>
            <person name="Friedrich M."/>
            <person name="Gordon C.M."/>
            <person name="Jindra M."/>
            <person name="Klingler M."/>
            <person name="Lan Q."/>
            <person name="Lattorff H.M."/>
            <person name="Laudet V."/>
            <person name="von Levetsow C."/>
            <person name="Liu Z."/>
            <person name="Lutz R."/>
            <person name="Lynch J.A."/>
            <person name="da Fonseca R.N."/>
            <person name="Posnien N."/>
            <person name="Reuter R."/>
            <person name="Roth S."/>
            <person name="Savard J."/>
            <person name="Schinko J.B."/>
            <person name="Schmitt C."/>
            <person name="Schoppmeier M."/>
            <person name="Schroder R."/>
            <person name="Shippy T.D."/>
            <person name="Simonnet F."/>
            <person name="Marques-Souza H."/>
            <person name="Tautz D."/>
            <person name="Tomoyasu Y."/>
            <person name="Trauner J."/>
            <person name="Van der Zee M."/>
            <person name="Vervoort M."/>
            <person name="Wittkopp N."/>
            <person name="Wimmer E.A."/>
            <person name="Yang X."/>
            <person name="Jones A.K."/>
            <person name="Sattelle D.B."/>
            <person name="Ebert P.R."/>
            <person name="Nelson D."/>
            <person name="Scott J.G."/>
            <person name="Beeman R.W."/>
            <person name="Muthukrishnan S."/>
            <person name="Kramer K.J."/>
            <person name="Arakane Y."/>
            <person name="Beeman R.W."/>
            <person name="Zhu Q."/>
            <person name="Hogenkamp D."/>
            <person name="Dixit R."/>
            <person name="Oppert B."/>
            <person name="Jiang H."/>
            <person name="Zou Z."/>
            <person name="Marshall J."/>
            <person name="Elpidina E."/>
            <person name="Vinokurov K."/>
            <person name="Oppert C."/>
            <person name="Zou Z."/>
            <person name="Evans J."/>
            <person name="Lu Z."/>
            <person name="Zhao P."/>
            <person name="Sumathipala N."/>
            <person name="Altincicek B."/>
            <person name="Vilcinskas A."/>
            <person name="Williams M."/>
            <person name="Hultmark D."/>
            <person name="Hetru C."/>
            <person name="Jiang H."/>
            <person name="Grimmelikhuijzen C.J."/>
            <person name="Hauser F."/>
            <person name="Cazzamali G."/>
            <person name="Williamson M."/>
            <person name="Park Y."/>
            <person name="Li B."/>
            <person name="Tanaka Y."/>
            <person name="Predel R."/>
            <person name="Neupert S."/>
            <person name="Schachtner J."/>
            <person name="Verleyen P."/>
            <person name="Raible F."/>
            <person name="Bork P."/>
            <person name="Friedrich M."/>
            <person name="Walden K.K."/>
            <person name="Robertson H.M."/>
            <person name="Angeli S."/>
            <person name="Foret S."/>
            <person name="Bucher G."/>
            <person name="Schuetz S."/>
            <person name="Maleszka R."/>
            <person name="Wimmer E.A."/>
            <person name="Beeman R.W."/>
            <person name="Lorenzen M."/>
            <person name="Tomoyasu Y."/>
            <person name="Miller S.C."/>
            <person name="Grossmann D."/>
            <person name="Bucher G."/>
        </authorList>
    </citation>
    <scope>NUCLEOTIDE SEQUENCE [LARGE SCALE GENOMIC DNA]</scope>
    <source>
        <strain evidence="7 8">Georgia GA2</strain>
    </source>
</reference>